<evidence type="ECO:0000259" key="12">
    <source>
        <dbReference type="Pfam" id="PF02823"/>
    </source>
</evidence>
<evidence type="ECO:0000313" key="13">
    <source>
        <dbReference type="EMBL" id="OUP54185.1"/>
    </source>
</evidence>
<dbReference type="InterPro" id="IPR020546">
    <property type="entry name" value="ATP_synth_F1_dsu/esu_N"/>
</dbReference>
<name>A0A1Y4LBT4_9FIRM</name>
<evidence type="ECO:0000256" key="9">
    <source>
        <dbReference type="HAMAP-Rule" id="MF_00530"/>
    </source>
</evidence>
<dbReference type="InterPro" id="IPR036771">
    <property type="entry name" value="ATPsynth_dsu/esu_N"/>
</dbReference>
<dbReference type="SUPFAM" id="SSF46604">
    <property type="entry name" value="Epsilon subunit of F1F0-ATP synthase C-terminal domain"/>
    <property type="match status" value="1"/>
</dbReference>
<evidence type="ECO:0000256" key="7">
    <source>
        <dbReference type="ARBA" id="ARBA00023196"/>
    </source>
</evidence>
<comment type="function">
    <text evidence="9">Produces ATP from ADP in the presence of a proton gradient across the membrane.</text>
</comment>
<reference evidence="14" key="1">
    <citation type="submission" date="2017-04" db="EMBL/GenBank/DDBJ databases">
        <title>Function of individual gut microbiota members based on whole genome sequencing of pure cultures obtained from chicken caecum.</title>
        <authorList>
            <person name="Medvecky M."/>
            <person name="Cejkova D."/>
            <person name="Polansky O."/>
            <person name="Karasova D."/>
            <person name="Kubasova T."/>
            <person name="Cizek A."/>
            <person name="Rychlik I."/>
        </authorList>
    </citation>
    <scope>NUCLEOTIDE SEQUENCE [LARGE SCALE GENOMIC DNA]</scope>
    <source>
        <strain evidence="14">An180</strain>
    </source>
</reference>
<dbReference type="AlphaFoldDB" id="A0A1Y4LBT4"/>
<dbReference type="Gene3D" id="2.60.15.10">
    <property type="entry name" value="F0F1 ATP synthase delta/epsilon subunit, N-terminal"/>
    <property type="match status" value="1"/>
</dbReference>
<evidence type="ECO:0000256" key="1">
    <source>
        <dbReference type="ARBA" id="ARBA00004202"/>
    </source>
</evidence>
<dbReference type="Gene3D" id="1.20.5.440">
    <property type="entry name" value="ATP synthase delta/epsilon subunit, C-terminal domain"/>
    <property type="match status" value="1"/>
</dbReference>
<dbReference type="GO" id="GO:0045259">
    <property type="term" value="C:proton-transporting ATP synthase complex"/>
    <property type="evidence" value="ECO:0007669"/>
    <property type="project" value="UniProtKB-KW"/>
</dbReference>
<comment type="subcellular location">
    <subcellularLocation>
        <location evidence="1 9">Cell membrane</location>
        <topology evidence="1 9">Peripheral membrane protein</topology>
    </subcellularLocation>
</comment>
<dbReference type="EMBL" id="NFKK01000002">
    <property type="protein sequence ID" value="OUP54185.1"/>
    <property type="molecule type" value="Genomic_DNA"/>
</dbReference>
<comment type="subunit">
    <text evidence="9 10">F-type ATPases have 2 components, CF(1) - the catalytic core - and CF(0) - the membrane proton channel. CF(1) has five subunits: alpha(3), beta(3), gamma(1), delta(1), epsilon(1). CF(0) has three main subunits: a, b and c.</text>
</comment>
<keyword evidence="9" id="KW-0375">Hydrogen ion transport</keyword>
<evidence type="ECO:0000313" key="14">
    <source>
        <dbReference type="Proteomes" id="UP000195897"/>
    </source>
</evidence>
<comment type="similarity">
    <text evidence="2 9 10">Belongs to the ATPase epsilon chain family.</text>
</comment>
<organism evidence="13 14">
    <name type="scientific">Butyricicoccus pullicaecorum</name>
    <dbReference type="NCBI Taxonomy" id="501571"/>
    <lineage>
        <taxon>Bacteria</taxon>
        <taxon>Bacillati</taxon>
        <taxon>Bacillota</taxon>
        <taxon>Clostridia</taxon>
        <taxon>Eubacteriales</taxon>
        <taxon>Butyricicoccaceae</taxon>
        <taxon>Butyricicoccus</taxon>
    </lineage>
</organism>
<dbReference type="GO" id="GO:0005524">
    <property type="term" value="F:ATP binding"/>
    <property type="evidence" value="ECO:0007669"/>
    <property type="project" value="UniProtKB-UniRule"/>
</dbReference>
<comment type="caution">
    <text evidence="13">The sequence shown here is derived from an EMBL/GenBank/DDBJ whole genome shotgun (WGS) entry which is preliminary data.</text>
</comment>
<dbReference type="Pfam" id="PF02823">
    <property type="entry name" value="ATP-synt_DE_N"/>
    <property type="match status" value="1"/>
</dbReference>
<feature type="domain" description="ATP synthase F1 complex delta/epsilon subunit N-terminal" evidence="12">
    <location>
        <begin position="5"/>
        <end position="83"/>
    </location>
</feature>
<keyword evidence="8 9" id="KW-0066">ATP synthesis</keyword>
<evidence type="ECO:0000259" key="11">
    <source>
        <dbReference type="Pfam" id="PF00401"/>
    </source>
</evidence>
<dbReference type="GO" id="GO:0046933">
    <property type="term" value="F:proton-transporting ATP synthase activity, rotational mechanism"/>
    <property type="evidence" value="ECO:0007669"/>
    <property type="project" value="UniProtKB-UniRule"/>
</dbReference>
<protein>
    <recommendedName>
        <fullName evidence="9">ATP synthase epsilon chain</fullName>
    </recommendedName>
    <alternativeName>
        <fullName evidence="9">ATP synthase F1 sector epsilon subunit</fullName>
    </alternativeName>
    <alternativeName>
        <fullName evidence="9">F-ATPase epsilon subunit</fullName>
    </alternativeName>
</protein>
<dbReference type="SUPFAM" id="SSF51344">
    <property type="entry name" value="Epsilon subunit of F1F0-ATP synthase N-terminal domain"/>
    <property type="match status" value="1"/>
</dbReference>
<dbReference type="InterPro" id="IPR036794">
    <property type="entry name" value="ATP_F1_dsu/esu_C_sf"/>
</dbReference>
<evidence type="ECO:0000256" key="2">
    <source>
        <dbReference type="ARBA" id="ARBA00005712"/>
    </source>
</evidence>
<dbReference type="Pfam" id="PF00401">
    <property type="entry name" value="ATP-synt_DE"/>
    <property type="match status" value="1"/>
</dbReference>
<evidence type="ECO:0000256" key="6">
    <source>
        <dbReference type="ARBA" id="ARBA00023136"/>
    </source>
</evidence>
<keyword evidence="7 9" id="KW-0139">CF(1)</keyword>
<proteinExistence type="inferred from homology"/>
<keyword evidence="6 9" id="KW-0472">Membrane</keyword>
<evidence type="ECO:0000256" key="3">
    <source>
        <dbReference type="ARBA" id="ARBA00022448"/>
    </source>
</evidence>
<keyword evidence="5 9" id="KW-0406">Ion transport</keyword>
<accession>A0A1Y4LBT4</accession>
<gene>
    <name evidence="9" type="primary">atpC</name>
    <name evidence="13" type="ORF">B5F17_02940</name>
</gene>
<evidence type="ECO:0000256" key="10">
    <source>
        <dbReference type="RuleBase" id="RU003656"/>
    </source>
</evidence>
<dbReference type="PANTHER" id="PTHR13822:SF10">
    <property type="entry name" value="ATP SYNTHASE EPSILON CHAIN, CHLOROPLASTIC"/>
    <property type="match status" value="1"/>
</dbReference>
<evidence type="ECO:0000256" key="8">
    <source>
        <dbReference type="ARBA" id="ARBA00023310"/>
    </source>
</evidence>
<evidence type="ECO:0000256" key="4">
    <source>
        <dbReference type="ARBA" id="ARBA00022475"/>
    </source>
</evidence>
<dbReference type="PANTHER" id="PTHR13822">
    <property type="entry name" value="ATP SYNTHASE DELTA/EPSILON CHAIN"/>
    <property type="match status" value="1"/>
</dbReference>
<sequence>MAAQFELEILTPERQFFVGLAEAIVLPSIDGSYGVQAGHEPVVIAVEPGELQYQIDGTWHRAAVGQGFAEIMPEYVILLAATAEHPEEIDEARARRAKERAEERLRQKQSLQEYYRSKAALARAMARLKTRVK</sequence>
<feature type="domain" description="ATP synthase epsilon subunit C-terminal" evidence="11">
    <location>
        <begin position="87"/>
        <end position="130"/>
    </location>
</feature>
<dbReference type="HAMAP" id="MF_00530">
    <property type="entry name" value="ATP_synth_epsil_bac"/>
    <property type="match status" value="1"/>
</dbReference>
<keyword evidence="4 9" id="KW-1003">Cell membrane</keyword>
<dbReference type="CDD" id="cd12152">
    <property type="entry name" value="F1-ATPase_delta"/>
    <property type="match status" value="1"/>
</dbReference>
<keyword evidence="3 9" id="KW-0813">Transport</keyword>
<dbReference type="Proteomes" id="UP000195897">
    <property type="component" value="Unassembled WGS sequence"/>
</dbReference>
<dbReference type="NCBIfam" id="TIGR01216">
    <property type="entry name" value="ATP_synt_epsi"/>
    <property type="match status" value="1"/>
</dbReference>
<dbReference type="InterPro" id="IPR001469">
    <property type="entry name" value="ATP_synth_F1_dsu/esu"/>
</dbReference>
<dbReference type="RefSeq" id="WP_087370613.1">
    <property type="nucleotide sequence ID" value="NZ_JBGKLX010000002.1"/>
</dbReference>
<dbReference type="GO" id="GO:0005886">
    <property type="term" value="C:plasma membrane"/>
    <property type="evidence" value="ECO:0007669"/>
    <property type="project" value="UniProtKB-SubCell"/>
</dbReference>
<evidence type="ECO:0000256" key="5">
    <source>
        <dbReference type="ARBA" id="ARBA00023065"/>
    </source>
</evidence>
<dbReference type="InterPro" id="IPR020547">
    <property type="entry name" value="ATP_synth_F1_esu_C"/>
</dbReference>